<proteinExistence type="predicted"/>
<dbReference type="PANTHER" id="PTHR11567:SF207">
    <property type="entry name" value="LYSOPHOSPHATIDIC ACID PHOSPHATASE TYPE 6"/>
    <property type="match status" value="1"/>
</dbReference>
<keyword evidence="4" id="KW-1185">Reference proteome</keyword>
<reference evidence="3 4" key="1">
    <citation type="submission" date="2017-03" db="EMBL/GenBank/DDBJ databases">
        <title>WGS assembly of Porphyra umbilicalis.</title>
        <authorList>
            <person name="Brawley S.H."/>
            <person name="Blouin N.A."/>
            <person name="Ficko-Blean E."/>
            <person name="Wheeler G.L."/>
            <person name="Lohr M."/>
            <person name="Goodson H.V."/>
            <person name="Jenkins J.W."/>
            <person name="Blaby-Haas C.E."/>
            <person name="Helliwell K.E."/>
            <person name="Chan C."/>
            <person name="Marriage T."/>
            <person name="Bhattacharya D."/>
            <person name="Klein A.S."/>
            <person name="Badis Y."/>
            <person name="Brodie J."/>
            <person name="Cao Y."/>
            <person name="Collen J."/>
            <person name="Dittami S.M."/>
            <person name="Gachon C.M."/>
            <person name="Green B.R."/>
            <person name="Karpowicz S."/>
            <person name="Kim J.W."/>
            <person name="Kudahl U."/>
            <person name="Lin S."/>
            <person name="Michel G."/>
            <person name="Mittag M."/>
            <person name="Olson B.J."/>
            <person name="Pangilinan J."/>
            <person name="Peng Y."/>
            <person name="Qiu H."/>
            <person name="Shu S."/>
            <person name="Singer J.T."/>
            <person name="Smith A.G."/>
            <person name="Sprecher B.N."/>
            <person name="Wagner V."/>
            <person name="Wang W."/>
            <person name="Wang Z.-Y."/>
            <person name="Yan J."/>
            <person name="Yarish C."/>
            <person name="Zoeuner-Riek S."/>
            <person name="Zhuang Y."/>
            <person name="Zou Y."/>
            <person name="Lindquist E.A."/>
            <person name="Grimwood J."/>
            <person name="Barry K."/>
            <person name="Rokhsar D.S."/>
            <person name="Schmutz J."/>
            <person name="Stiller J.W."/>
            <person name="Grossman A.R."/>
            <person name="Prochnik S.E."/>
        </authorList>
    </citation>
    <scope>NUCLEOTIDE SEQUENCE [LARGE SCALE GENOMIC DNA]</scope>
    <source>
        <strain evidence="3">4086291</strain>
    </source>
</reference>
<name>A0A1X6P1I2_PORUM</name>
<dbReference type="CDD" id="cd15457">
    <property type="entry name" value="NADAR"/>
    <property type="match status" value="1"/>
</dbReference>
<dbReference type="PANTHER" id="PTHR11567">
    <property type="entry name" value="ACID PHOSPHATASE-RELATED"/>
    <property type="match status" value="1"/>
</dbReference>
<dbReference type="PROSITE" id="PS00778">
    <property type="entry name" value="HIS_ACID_PHOSPHAT_2"/>
    <property type="match status" value="1"/>
</dbReference>
<dbReference type="SUPFAM" id="SSF53254">
    <property type="entry name" value="Phosphoglycerate mutase-like"/>
    <property type="match status" value="1"/>
</dbReference>
<accession>A0A1X6P1I2</accession>
<evidence type="ECO:0000256" key="1">
    <source>
        <dbReference type="SAM" id="MobiDB-lite"/>
    </source>
</evidence>
<evidence type="ECO:0000313" key="4">
    <source>
        <dbReference type="Proteomes" id="UP000218209"/>
    </source>
</evidence>
<sequence>MRDALVALAAHDSPPPAGMTPELAAGVATAATDAIHGLMAGGGGGGGGGAGGGGGGGGGSDDGTGGRPDTETLRLAVGALLADVLAVASAAGPPDAARRLCVYSAHDTTLLPLLLASGVAVDAWVPYASAVVLEVYDGPAGPGGGGGRRRPRRAAATDAAPPPPPHTRVTDHVVLFYTAASLYSNFHDAPFTARPYLPRAHRPPAATARWGNDVSTAPPTTPVATLLAAATDAAAPPFVFGHTEQWVMAAKAALFRDDAALAALLTPGLSAAAAKRLGRGVVGFDEAAWVAAREEVMFVGCLAKFAADGARAARLVATGGRRLAEASPRDRVWGIGLGIRYARAEEPAAWRGRNLLGAALERVRAVLAAQPR</sequence>
<dbReference type="EMBL" id="KV918944">
    <property type="protein sequence ID" value="OSX74493.1"/>
    <property type="molecule type" value="Genomic_DNA"/>
</dbReference>
<dbReference type="OrthoDB" id="206452at2759"/>
<feature type="domain" description="NADAR" evidence="2">
    <location>
        <begin position="235"/>
        <end position="367"/>
    </location>
</feature>
<dbReference type="InterPro" id="IPR029033">
    <property type="entry name" value="His_PPase_superfam"/>
</dbReference>
<feature type="compositionally biased region" description="Gly residues" evidence="1">
    <location>
        <begin position="48"/>
        <end position="66"/>
    </location>
</feature>
<dbReference type="InterPro" id="IPR033379">
    <property type="entry name" value="Acid_Pase_AS"/>
</dbReference>
<evidence type="ECO:0000313" key="3">
    <source>
        <dbReference type="EMBL" id="OSX74493.1"/>
    </source>
</evidence>
<dbReference type="NCBIfam" id="TIGR02464">
    <property type="entry name" value="ribofla_fusion"/>
    <property type="match status" value="1"/>
</dbReference>
<dbReference type="Gene3D" id="1.10.357.40">
    <property type="entry name" value="YbiA-like"/>
    <property type="match status" value="1"/>
</dbReference>
<protein>
    <recommendedName>
        <fullName evidence="2">NADAR domain-containing protein</fullName>
    </recommendedName>
</protein>
<dbReference type="Pfam" id="PF08719">
    <property type="entry name" value="NADAR"/>
    <property type="match status" value="1"/>
</dbReference>
<organism evidence="3 4">
    <name type="scientific">Porphyra umbilicalis</name>
    <name type="common">Purple laver</name>
    <name type="synonym">Red alga</name>
    <dbReference type="NCBI Taxonomy" id="2786"/>
    <lineage>
        <taxon>Eukaryota</taxon>
        <taxon>Rhodophyta</taxon>
        <taxon>Bangiophyceae</taxon>
        <taxon>Bangiales</taxon>
        <taxon>Bangiaceae</taxon>
        <taxon>Porphyra</taxon>
    </lineage>
</organism>
<dbReference type="InterPro" id="IPR012816">
    <property type="entry name" value="NADAR"/>
</dbReference>
<dbReference type="Gene3D" id="3.40.50.1240">
    <property type="entry name" value="Phosphoglycerate mutase-like"/>
    <property type="match status" value="1"/>
</dbReference>
<dbReference type="InterPro" id="IPR050645">
    <property type="entry name" value="Histidine_acid_phosphatase"/>
</dbReference>
<dbReference type="InterPro" id="IPR037238">
    <property type="entry name" value="YbiA-like_sf"/>
</dbReference>
<dbReference type="GO" id="GO:0016791">
    <property type="term" value="F:phosphatase activity"/>
    <property type="evidence" value="ECO:0007669"/>
    <property type="project" value="TreeGrafter"/>
</dbReference>
<dbReference type="AlphaFoldDB" id="A0A1X6P1I2"/>
<feature type="region of interest" description="Disordered" evidence="1">
    <location>
        <begin position="138"/>
        <end position="165"/>
    </location>
</feature>
<evidence type="ECO:0000259" key="2">
    <source>
        <dbReference type="Pfam" id="PF08719"/>
    </source>
</evidence>
<gene>
    <name evidence="3" type="ORF">BU14_0286s0006</name>
</gene>
<dbReference type="SUPFAM" id="SSF143990">
    <property type="entry name" value="YbiA-like"/>
    <property type="match status" value="1"/>
</dbReference>
<feature type="region of interest" description="Disordered" evidence="1">
    <location>
        <begin position="48"/>
        <end position="70"/>
    </location>
</feature>
<dbReference type="Proteomes" id="UP000218209">
    <property type="component" value="Unassembled WGS sequence"/>
</dbReference>